<reference evidence="2" key="1">
    <citation type="journal article" date="2020" name="Stud. Mycol.">
        <title>101 Dothideomycetes genomes: a test case for predicting lifestyles and emergence of pathogens.</title>
        <authorList>
            <person name="Haridas S."/>
            <person name="Albert R."/>
            <person name="Binder M."/>
            <person name="Bloem J."/>
            <person name="Labutti K."/>
            <person name="Salamov A."/>
            <person name="Andreopoulos B."/>
            <person name="Baker S."/>
            <person name="Barry K."/>
            <person name="Bills G."/>
            <person name="Bluhm B."/>
            <person name="Cannon C."/>
            <person name="Castanera R."/>
            <person name="Culley D."/>
            <person name="Daum C."/>
            <person name="Ezra D."/>
            <person name="Gonzalez J."/>
            <person name="Henrissat B."/>
            <person name="Kuo A."/>
            <person name="Liang C."/>
            <person name="Lipzen A."/>
            <person name="Lutzoni F."/>
            <person name="Magnuson J."/>
            <person name="Mondo S."/>
            <person name="Nolan M."/>
            <person name="Ohm R."/>
            <person name="Pangilinan J."/>
            <person name="Park H.-J."/>
            <person name="Ramirez L."/>
            <person name="Alfaro M."/>
            <person name="Sun H."/>
            <person name="Tritt A."/>
            <person name="Yoshinaga Y."/>
            <person name="Zwiers L.-H."/>
            <person name="Turgeon B."/>
            <person name="Goodwin S."/>
            <person name="Spatafora J."/>
            <person name="Crous P."/>
            <person name="Grigoriev I."/>
        </authorList>
    </citation>
    <scope>NUCLEOTIDE SEQUENCE</scope>
    <source>
        <strain evidence="2">CBS 279.74</strain>
    </source>
</reference>
<feature type="compositionally biased region" description="Polar residues" evidence="1">
    <location>
        <begin position="270"/>
        <end position="280"/>
    </location>
</feature>
<proteinExistence type="predicted"/>
<protein>
    <submittedName>
        <fullName evidence="2">Uncharacterized protein</fullName>
    </submittedName>
</protein>
<feature type="compositionally biased region" description="Basic and acidic residues" evidence="1">
    <location>
        <begin position="137"/>
        <end position="153"/>
    </location>
</feature>
<dbReference type="EMBL" id="MU005767">
    <property type="protein sequence ID" value="KAF2711268.1"/>
    <property type="molecule type" value="Genomic_DNA"/>
</dbReference>
<accession>A0A6G1KEL3</accession>
<evidence type="ECO:0000256" key="1">
    <source>
        <dbReference type="SAM" id="MobiDB-lite"/>
    </source>
</evidence>
<feature type="compositionally biased region" description="Polar residues" evidence="1">
    <location>
        <begin position="31"/>
        <end position="52"/>
    </location>
</feature>
<feature type="region of interest" description="Disordered" evidence="1">
    <location>
        <begin position="104"/>
        <end position="164"/>
    </location>
</feature>
<feature type="compositionally biased region" description="Low complexity" evidence="1">
    <location>
        <begin position="251"/>
        <end position="260"/>
    </location>
</feature>
<dbReference type="AlphaFoldDB" id="A0A6G1KEL3"/>
<feature type="region of interest" description="Disordered" evidence="1">
    <location>
        <begin position="30"/>
        <end position="52"/>
    </location>
</feature>
<name>A0A6G1KEL3_9PLEO</name>
<feature type="compositionally biased region" description="Polar residues" evidence="1">
    <location>
        <begin position="155"/>
        <end position="164"/>
    </location>
</feature>
<evidence type="ECO:0000313" key="2">
    <source>
        <dbReference type="EMBL" id="KAF2711268.1"/>
    </source>
</evidence>
<organism evidence="2 3">
    <name type="scientific">Pleomassaria siparia CBS 279.74</name>
    <dbReference type="NCBI Taxonomy" id="1314801"/>
    <lineage>
        <taxon>Eukaryota</taxon>
        <taxon>Fungi</taxon>
        <taxon>Dikarya</taxon>
        <taxon>Ascomycota</taxon>
        <taxon>Pezizomycotina</taxon>
        <taxon>Dothideomycetes</taxon>
        <taxon>Pleosporomycetidae</taxon>
        <taxon>Pleosporales</taxon>
        <taxon>Pleomassariaceae</taxon>
        <taxon>Pleomassaria</taxon>
    </lineage>
</organism>
<feature type="compositionally biased region" description="Polar residues" evidence="1">
    <location>
        <begin position="127"/>
        <end position="136"/>
    </location>
</feature>
<feature type="region of interest" description="Disordered" evidence="1">
    <location>
        <begin position="244"/>
        <end position="376"/>
    </location>
</feature>
<gene>
    <name evidence="2" type="ORF">K504DRAFT_465038</name>
</gene>
<keyword evidence="3" id="KW-1185">Reference proteome</keyword>
<evidence type="ECO:0000313" key="3">
    <source>
        <dbReference type="Proteomes" id="UP000799428"/>
    </source>
</evidence>
<dbReference type="Proteomes" id="UP000799428">
    <property type="component" value="Unassembled WGS sequence"/>
</dbReference>
<feature type="compositionally biased region" description="Low complexity" evidence="1">
    <location>
        <begin position="284"/>
        <end position="295"/>
    </location>
</feature>
<sequence length="439" mass="48496">MSPKPKPFVISGPFDVRHVGGVGIPGVTNPIAASNNQPSIQAQRSPLQRSNTTINTSGYISIQPDLIPTHSFAATGKEEITRPKRANTIAGAFTRVGPSLRLKTSVARLRARSSSNSPDSHRRKDVTSTPQDSLPENTKEDSDKENAEAHLHDVSTASLRTKNSMTRLRERAMSNPTGPVHAHAHAYAQAPRRLEERTIIPETVAITVPIVLDVASQENQLLPLRLRDEVAKVQSPMNTTMVALPDYSHRQQQQVQQAQATRPGPPAKPQSYSLHQTQVQLPKRSQSQSQSQQSRRPPPQPQYHASTYSSALPHPPPSRQPSQMQIHSRPAPAHYTPPSPPKTLIKSPPQQTLPSLPPKPPSKQHVQTRPKRADSGTAIDIGYVRSEERPVGFKDILAVKSFEERMQLYKRTREYWAHTSHGLDEWVVGAGRGRPMVSS</sequence>
<dbReference type="OrthoDB" id="5151921at2759"/>